<evidence type="ECO:0000313" key="4">
    <source>
        <dbReference type="EMBL" id="MDI1436297.1"/>
    </source>
</evidence>
<evidence type="ECO:0000259" key="2">
    <source>
        <dbReference type="Pfam" id="PF02625"/>
    </source>
</evidence>
<dbReference type="InterPro" id="IPR052698">
    <property type="entry name" value="MoCofactor_Util/Proc"/>
</dbReference>
<feature type="domain" description="XdhC Rossmann" evidence="3">
    <location>
        <begin position="171"/>
        <end position="327"/>
    </location>
</feature>
<proteinExistence type="predicted"/>
<gene>
    <name evidence="4" type="ORF">QHF89_42730</name>
</gene>
<dbReference type="Pfam" id="PF13478">
    <property type="entry name" value="XdhC_C"/>
    <property type="match status" value="1"/>
</dbReference>
<protein>
    <submittedName>
        <fullName evidence="4">XdhC family protein</fullName>
    </submittedName>
</protein>
<dbReference type="InterPro" id="IPR003777">
    <property type="entry name" value="XdhC_CoxI"/>
</dbReference>
<sequence length="357" mass="37096">MSWPRSPCARRAPPRLAVRPRREDTARGLFRHCFERGMPFPTPTPPLHSAHPVLDVSTVIPRTAPPPEVLRASLDALERGERVVVATVIARQGSAPCTPGQKLVLFQTGAAIGTVGGGAVERAVLVAMAASFDAAAPAPRVDTFRLGPSLGMCCGGSAEILIEPLSPDLSVLVVGAGHVGVYLAPLLASLGFGVTLCDAREIAADPARLPRPSAGPDGAGAPRLRLLQADHDDPEVRASLPADLGRSAALVMTHDHQLDQAAIEWALGVGFGFVGGVGSRAKAARTRARLETKGVAAADITRVRMPLGVDVGARLPAEIGVAIAAELVSWRAGLSGARRSARGHGHGEAEKEKEEDA</sequence>
<dbReference type="SUPFAM" id="SSF51905">
    <property type="entry name" value="FAD/NAD(P)-binding domain"/>
    <property type="match status" value="1"/>
</dbReference>
<dbReference type="PANTHER" id="PTHR30388:SF6">
    <property type="entry name" value="XANTHINE DEHYDROGENASE SUBUNIT A-RELATED"/>
    <property type="match status" value="1"/>
</dbReference>
<evidence type="ECO:0000259" key="3">
    <source>
        <dbReference type="Pfam" id="PF13478"/>
    </source>
</evidence>
<organism evidence="4 5">
    <name type="scientific">Polyangium sorediatum</name>
    <dbReference type="NCBI Taxonomy" id="889274"/>
    <lineage>
        <taxon>Bacteria</taxon>
        <taxon>Pseudomonadati</taxon>
        <taxon>Myxococcota</taxon>
        <taxon>Polyangia</taxon>
        <taxon>Polyangiales</taxon>
        <taxon>Polyangiaceae</taxon>
        <taxon>Polyangium</taxon>
    </lineage>
</organism>
<dbReference type="Pfam" id="PF02625">
    <property type="entry name" value="XdhC_CoxI"/>
    <property type="match status" value="1"/>
</dbReference>
<feature type="domain" description="XdhC- CoxI" evidence="2">
    <location>
        <begin position="77"/>
        <end position="137"/>
    </location>
</feature>
<feature type="region of interest" description="Disordered" evidence="1">
    <location>
        <begin position="338"/>
        <end position="357"/>
    </location>
</feature>
<dbReference type="PANTHER" id="PTHR30388">
    <property type="entry name" value="ALDEHYDE OXIDOREDUCTASE MOLYBDENUM COFACTOR ASSEMBLY PROTEIN"/>
    <property type="match status" value="1"/>
</dbReference>
<accession>A0ABT6P6Q5</accession>
<dbReference type="Proteomes" id="UP001160301">
    <property type="component" value="Unassembled WGS sequence"/>
</dbReference>
<feature type="compositionally biased region" description="Basic and acidic residues" evidence="1">
    <location>
        <begin position="345"/>
        <end position="357"/>
    </location>
</feature>
<reference evidence="4 5" key="1">
    <citation type="submission" date="2023-04" db="EMBL/GenBank/DDBJ databases">
        <title>The genome sequence of Polyangium sorediatum DSM14670.</title>
        <authorList>
            <person name="Zhang X."/>
        </authorList>
    </citation>
    <scope>NUCLEOTIDE SEQUENCE [LARGE SCALE GENOMIC DNA]</scope>
    <source>
        <strain evidence="4 5">DSM 14670</strain>
    </source>
</reference>
<dbReference type="InterPro" id="IPR036188">
    <property type="entry name" value="FAD/NAD-bd_sf"/>
</dbReference>
<dbReference type="Gene3D" id="3.40.50.720">
    <property type="entry name" value="NAD(P)-binding Rossmann-like Domain"/>
    <property type="match status" value="1"/>
</dbReference>
<dbReference type="EMBL" id="JARZHI010000078">
    <property type="protein sequence ID" value="MDI1436297.1"/>
    <property type="molecule type" value="Genomic_DNA"/>
</dbReference>
<evidence type="ECO:0000256" key="1">
    <source>
        <dbReference type="SAM" id="MobiDB-lite"/>
    </source>
</evidence>
<comment type="caution">
    <text evidence="4">The sequence shown here is derived from an EMBL/GenBank/DDBJ whole genome shotgun (WGS) entry which is preliminary data.</text>
</comment>
<keyword evidence="5" id="KW-1185">Reference proteome</keyword>
<evidence type="ECO:0000313" key="5">
    <source>
        <dbReference type="Proteomes" id="UP001160301"/>
    </source>
</evidence>
<name>A0ABT6P6Q5_9BACT</name>
<dbReference type="InterPro" id="IPR027051">
    <property type="entry name" value="XdhC_Rossmann_dom"/>
</dbReference>